<keyword evidence="10" id="KW-1185">Reference proteome</keyword>
<dbReference type="GO" id="GO:1901605">
    <property type="term" value="P:alpha-amino acid metabolic process"/>
    <property type="evidence" value="ECO:0007669"/>
    <property type="project" value="TreeGrafter"/>
</dbReference>
<feature type="domain" description="Methyltransferase" evidence="8">
    <location>
        <begin position="866"/>
        <end position="967"/>
    </location>
</feature>
<evidence type="ECO:0000259" key="8">
    <source>
        <dbReference type="Pfam" id="PF13649"/>
    </source>
</evidence>
<dbReference type="RefSeq" id="XP_002670424.1">
    <property type="nucleotide sequence ID" value="XM_002670378.1"/>
</dbReference>
<dbReference type="GO" id="GO:0015937">
    <property type="term" value="P:coenzyme A biosynthetic process"/>
    <property type="evidence" value="ECO:0007669"/>
    <property type="project" value="UniProtKB-ARBA"/>
</dbReference>
<evidence type="ECO:0000259" key="6">
    <source>
        <dbReference type="Pfam" id="PF00155"/>
    </source>
</evidence>
<dbReference type="InterPro" id="IPR015422">
    <property type="entry name" value="PyrdxlP-dep_Trfase_small"/>
</dbReference>
<dbReference type="SUPFAM" id="SSF102645">
    <property type="entry name" value="CoaB-like"/>
    <property type="match status" value="1"/>
</dbReference>
<evidence type="ECO:0000256" key="1">
    <source>
        <dbReference type="ARBA" id="ARBA00001933"/>
    </source>
</evidence>
<keyword evidence="5" id="KW-0663">Pyridoxal phosphate</keyword>
<dbReference type="Gene3D" id="3.90.1150.10">
    <property type="entry name" value="Aspartate Aminotransferase, domain 1"/>
    <property type="match status" value="1"/>
</dbReference>
<dbReference type="CDD" id="cd00609">
    <property type="entry name" value="AAT_like"/>
    <property type="match status" value="1"/>
</dbReference>
<feature type="domain" description="Aminotransferase class I/classII large" evidence="6">
    <location>
        <begin position="3"/>
        <end position="327"/>
    </location>
</feature>
<evidence type="ECO:0000256" key="4">
    <source>
        <dbReference type="ARBA" id="ARBA00022679"/>
    </source>
</evidence>
<dbReference type="InterPro" id="IPR015424">
    <property type="entry name" value="PyrdxlP-dep_Trfase"/>
</dbReference>
<dbReference type="GO" id="GO:0030170">
    <property type="term" value="F:pyridoxal phosphate binding"/>
    <property type="evidence" value="ECO:0007669"/>
    <property type="project" value="InterPro"/>
</dbReference>
<dbReference type="OrthoDB" id="70224at2759"/>
<dbReference type="InterPro" id="IPR004839">
    <property type="entry name" value="Aminotransferase_I/II_large"/>
</dbReference>
<dbReference type="Pfam" id="PF00155">
    <property type="entry name" value="Aminotran_1_2"/>
    <property type="match status" value="1"/>
</dbReference>
<dbReference type="CDD" id="cd02440">
    <property type="entry name" value="AdoMet_MTases"/>
    <property type="match status" value="1"/>
</dbReference>
<dbReference type="InParanoid" id="D2VZL8"/>
<sequence length="1118" mass="126670">MPIIKFSTGSLPINSNLQRVIEKSLSEVNVNNLFNYGTPKGEEFIRHSIANLYNNSRSESDDQKIVMKSDDVFITTSAQQGLNISFATLFGSEVESGKTIVLLQQPCFFGVVRLIKKYCLGKSWIDVITFENIDELLEKFKNFQSAASVNRIVIYLCSNYQPNSGNILSEGEKSDLCNLVSKNIIETTIIEDNPYDFLYGTEKRPSTLFEILPEKTTLIGGFSKILAPGIRVGYLITRNQSFSGRLYREKIDQDLFTSTLSQQVCANALQDVSYLSEWRAFVQKRVQCTVKLLEEIFGEEKRSGKIEWTNIESGIFVYLRFFNSNHEGVASIQKLLEISKNDFELELEPSGYCYLDGCSRLETRINIMLCESEDILREGLERLKIAYHKWTISPNETTSIRSISTEEEKPNKQILKVVITSGGTAVPIDSVRYITNSSTGTTGALIAEEFVKRGHLVYYIHSKNGKVPSKKYPNLILLPYFTFDEYLEVLKQTTIECNPDVVILSAAVSDYGVQQAHEGKISSDLDTQTLTLVKLPKIISLVKHWNPKVFLVGFKLLAGATTETLIDTAYKSGIRNHCNLTVANTTTKDDMSNFGKRIITIITPEKSVISTSVRDLPNALTTHVEKRVSHKHYKTIVIPSDHKDYINYEKVMGESIQTMFSNIQKGYTLGLFDSYFKDETISDMNSHFGFVAMRAPEPYSGFLITSRGSDKSQPSIKDITYISKVDFQARTLHVHSTHRQKASLNANVAGWLFENRPLVNLILHAHIFPSCDNKTDFDYSPGTQEDVDAVARKMSNNEKIVEIPDHGVISVSNSSRIEEAIDALGEGHAYFKFAHLYDMIYARFQKSTDLIDILDREFENKEKVKVLDLACGTGEVSRLMYERGLKNITFADQSDKMLNYAHKKFIDNFGEEISNGISKHVTSMQDLKVNNEKFDLIVIRQAINYAMNLEGLEMIVKNCYEHLNDGGKLIFNTTNFKLDQEGKFAKLRELNYVATDGHVGIASTSRNEQVPFDVYIREGNLLYRVDSDKGERKEIRMLVHAQHCVVERVIAESGDNFIFDRHVLFDLNKFGMFTQQEITTELLNAQFKHVKCLGKGLIEINEENSNTSPSLYFVATKN</sequence>
<dbReference type="InterPro" id="IPR035929">
    <property type="entry name" value="CoaB-like_sf"/>
</dbReference>
<evidence type="ECO:0000256" key="5">
    <source>
        <dbReference type="ARBA" id="ARBA00022898"/>
    </source>
</evidence>
<keyword evidence="4" id="KW-0808">Transferase</keyword>
<dbReference type="InterPro" id="IPR007085">
    <property type="entry name" value="DNA/pantothenate-metab_flavo_C"/>
</dbReference>
<dbReference type="Pfam" id="PF13649">
    <property type="entry name" value="Methyltransf_25"/>
    <property type="match status" value="1"/>
</dbReference>
<gene>
    <name evidence="9" type="ORF">NAEGRDRAFT_81838</name>
</gene>
<feature type="domain" description="DNA/pantothenate metabolism flavoprotein C-terminal" evidence="7">
    <location>
        <begin position="416"/>
        <end position="608"/>
    </location>
</feature>
<dbReference type="Gene3D" id="3.40.50.10300">
    <property type="entry name" value="CoaB-like"/>
    <property type="match status" value="1"/>
</dbReference>
<dbReference type="KEGG" id="ngr:NAEGRDRAFT_81838"/>
<dbReference type="AlphaFoldDB" id="D2VZL8"/>
<evidence type="ECO:0000313" key="9">
    <source>
        <dbReference type="EMBL" id="EFC37680.1"/>
    </source>
</evidence>
<proteinExistence type="inferred from homology"/>
<dbReference type="STRING" id="5762.D2VZL8"/>
<dbReference type="SUPFAM" id="SSF53383">
    <property type="entry name" value="PLP-dependent transferases"/>
    <property type="match status" value="1"/>
</dbReference>
<dbReference type="GeneID" id="8857640"/>
<comment type="similarity">
    <text evidence="2">Belongs to the PPC synthetase family.</text>
</comment>
<name>D2VZL8_NAEGR</name>
<evidence type="ECO:0008006" key="11">
    <source>
        <dbReference type="Google" id="ProtNLM"/>
    </source>
</evidence>
<dbReference type="InterPro" id="IPR015421">
    <property type="entry name" value="PyrdxlP-dep_Trfase_major"/>
</dbReference>
<dbReference type="InterPro" id="IPR050859">
    <property type="entry name" value="Class-I_PLP-dep_aminotransf"/>
</dbReference>
<accession>D2VZL8</accession>
<dbReference type="InterPro" id="IPR041698">
    <property type="entry name" value="Methyltransf_25"/>
</dbReference>
<evidence type="ECO:0000313" key="10">
    <source>
        <dbReference type="Proteomes" id="UP000006671"/>
    </source>
</evidence>
<dbReference type="PANTHER" id="PTHR42790:SF4">
    <property type="entry name" value="VALINE--PYRUVATE AMINOTRANSFERASE"/>
    <property type="match status" value="1"/>
</dbReference>
<dbReference type="Pfam" id="PF04127">
    <property type="entry name" value="DFP"/>
    <property type="match status" value="1"/>
</dbReference>
<comment type="cofactor">
    <cofactor evidence="1">
        <name>pyridoxal 5'-phosphate</name>
        <dbReference type="ChEBI" id="CHEBI:597326"/>
    </cofactor>
</comment>
<protein>
    <recommendedName>
        <fullName evidence="11">Methyltransferase domain-containing protein</fullName>
    </recommendedName>
</protein>
<dbReference type="OMA" id="HAYFKFA"/>
<dbReference type="VEuPathDB" id="AmoebaDB:NAEGRDRAFT_81838"/>
<dbReference type="EMBL" id="GG738915">
    <property type="protein sequence ID" value="EFC37680.1"/>
    <property type="molecule type" value="Genomic_DNA"/>
</dbReference>
<organism evidence="10">
    <name type="scientific">Naegleria gruberi</name>
    <name type="common">Amoeba</name>
    <dbReference type="NCBI Taxonomy" id="5762"/>
    <lineage>
        <taxon>Eukaryota</taxon>
        <taxon>Discoba</taxon>
        <taxon>Heterolobosea</taxon>
        <taxon>Tetramitia</taxon>
        <taxon>Eutetramitia</taxon>
        <taxon>Vahlkampfiidae</taxon>
        <taxon>Naegleria</taxon>
    </lineage>
</organism>
<dbReference type="Gene3D" id="3.40.50.150">
    <property type="entry name" value="Vaccinia Virus protein VP39"/>
    <property type="match status" value="1"/>
</dbReference>
<dbReference type="Proteomes" id="UP000006671">
    <property type="component" value="Unassembled WGS sequence"/>
</dbReference>
<evidence type="ECO:0000256" key="2">
    <source>
        <dbReference type="ARBA" id="ARBA00005703"/>
    </source>
</evidence>
<dbReference type="InterPro" id="IPR029063">
    <property type="entry name" value="SAM-dependent_MTases_sf"/>
</dbReference>
<dbReference type="Gene3D" id="3.40.640.10">
    <property type="entry name" value="Type I PLP-dependent aspartate aminotransferase-like (Major domain)"/>
    <property type="match status" value="1"/>
</dbReference>
<keyword evidence="3" id="KW-0032">Aminotransferase</keyword>
<evidence type="ECO:0000256" key="3">
    <source>
        <dbReference type="ARBA" id="ARBA00022576"/>
    </source>
</evidence>
<dbReference type="PANTHER" id="PTHR42790">
    <property type="entry name" value="AMINOTRANSFERASE"/>
    <property type="match status" value="1"/>
</dbReference>
<evidence type="ECO:0000259" key="7">
    <source>
        <dbReference type="Pfam" id="PF04127"/>
    </source>
</evidence>
<dbReference type="GO" id="GO:0005829">
    <property type="term" value="C:cytosol"/>
    <property type="evidence" value="ECO:0007669"/>
    <property type="project" value="TreeGrafter"/>
</dbReference>
<dbReference type="GO" id="GO:0009042">
    <property type="term" value="F:valine-pyruvate transaminase activity"/>
    <property type="evidence" value="ECO:0007669"/>
    <property type="project" value="TreeGrafter"/>
</dbReference>
<reference evidence="9 10" key="1">
    <citation type="journal article" date="2010" name="Cell">
        <title>The genome of Naegleria gruberi illuminates early eukaryotic versatility.</title>
        <authorList>
            <person name="Fritz-Laylin L.K."/>
            <person name="Prochnik S.E."/>
            <person name="Ginger M.L."/>
            <person name="Dacks J.B."/>
            <person name="Carpenter M.L."/>
            <person name="Field M.C."/>
            <person name="Kuo A."/>
            <person name="Paredez A."/>
            <person name="Chapman J."/>
            <person name="Pham J."/>
            <person name="Shu S."/>
            <person name="Neupane R."/>
            <person name="Cipriano M."/>
            <person name="Mancuso J."/>
            <person name="Tu H."/>
            <person name="Salamov A."/>
            <person name="Lindquist E."/>
            <person name="Shapiro H."/>
            <person name="Lucas S."/>
            <person name="Grigoriev I.V."/>
            <person name="Cande W.Z."/>
            <person name="Fulton C."/>
            <person name="Rokhsar D.S."/>
            <person name="Dawson S.C."/>
        </authorList>
    </citation>
    <scope>NUCLEOTIDE SEQUENCE [LARGE SCALE GENOMIC DNA]</scope>
    <source>
        <strain evidence="9 10">NEG-M</strain>
    </source>
</reference>
<dbReference type="SUPFAM" id="SSF53335">
    <property type="entry name" value="S-adenosyl-L-methionine-dependent methyltransferases"/>
    <property type="match status" value="1"/>
</dbReference>
<dbReference type="eggNOG" id="KOG2728">
    <property type="taxonomic scope" value="Eukaryota"/>
</dbReference>